<sequence length="41" mass="5047">MVPRYSRPLDESFLFREKVMKKLVYPEEEHVKKKILLLKNN</sequence>
<reference evidence="1" key="2">
    <citation type="submission" date="2014-06" db="EMBL/GenBank/DDBJ databases">
        <title>Draft genome sequence of Clostridium spiroforme (DSM 1552).</title>
        <authorList>
            <person name="Sudarsanam P."/>
            <person name="Ley R."/>
            <person name="Guruge J."/>
            <person name="Turnbaugh P.J."/>
            <person name="Mahowald M."/>
            <person name="Liep D."/>
            <person name="Gordon J."/>
        </authorList>
    </citation>
    <scope>NUCLEOTIDE SEQUENCE</scope>
    <source>
        <strain evidence="1">DSM 1552</strain>
    </source>
</reference>
<evidence type="ECO:0000313" key="2">
    <source>
        <dbReference type="Proteomes" id="UP000004910"/>
    </source>
</evidence>
<reference evidence="1" key="1">
    <citation type="submission" date="2008-02" db="EMBL/GenBank/DDBJ databases">
        <authorList>
            <person name="Fulton L."/>
            <person name="Clifton S."/>
            <person name="Fulton B."/>
            <person name="Xu J."/>
            <person name="Minx P."/>
            <person name="Pepin K.H."/>
            <person name="Johnson M."/>
            <person name="Thiruvilangam P."/>
            <person name="Bhonagiri V."/>
            <person name="Nash W.E."/>
            <person name="Mardis E.R."/>
            <person name="Wilson R.K."/>
        </authorList>
    </citation>
    <scope>NUCLEOTIDE SEQUENCE [LARGE SCALE GENOMIC DNA]</scope>
    <source>
        <strain evidence="1">DSM 1552</strain>
    </source>
</reference>
<accession>B1C3G9</accession>
<dbReference type="Proteomes" id="UP000004910">
    <property type="component" value="Unassembled WGS sequence"/>
</dbReference>
<comment type="caution">
    <text evidence="1">The sequence shown here is derived from an EMBL/GenBank/DDBJ whole genome shotgun (WGS) entry which is preliminary data.</text>
</comment>
<proteinExistence type="predicted"/>
<gene>
    <name evidence="1" type="ORF">CLOSPI_01785</name>
</gene>
<protein>
    <submittedName>
        <fullName evidence="1">Uncharacterized protein</fullName>
    </submittedName>
</protein>
<dbReference type="STRING" id="428126.CLOSPI_01785"/>
<dbReference type="AlphaFoldDB" id="B1C3G9"/>
<organism evidence="1 2">
    <name type="scientific">Thomasclavelia spiroformis DSM 1552</name>
    <dbReference type="NCBI Taxonomy" id="428126"/>
    <lineage>
        <taxon>Bacteria</taxon>
        <taxon>Bacillati</taxon>
        <taxon>Bacillota</taxon>
        <taxon>Erysipelotrichia</taxon>
        <taxon>Erysipelotrichales</taxon>
        <taxon>Coprobacillaceae</taxon>
        <taxon>Thomasclavelia</taxon>
    </lineage>
</organism>
<dbReference type="EMBL" id="ABIK02000014">
    <property type="protein sequence ID" value="EDS74203.1"/>
    <property type="molecule type" value="Genomic_DNA"/>
</dbReference>
<evidence type="ECO:0000313" key="1">
    <source>
        <dbReference type="EMBL" id="EDS74203.1"/>
    </source>
</evidence>
<keyword evidence="2" id="KW-1185">Reference proteome</keyword>
<dbReference type="HOGENOM" id="CLU_3268218_0_0_9"/>
<name>B1C3G9_9FIRM</name>